<dbReference type="PANTHER" id="PTHR23226:SF416">
    <property type="entry name" value="FI01424P"/>
    <property type="match status" value="1"/>
</dbReference>
<keyword evidence="4 7" id="KW-0863">Zinc-finger</keyword>
<dbReference type="GO" id="GO:0000978">
    <property type="term" value="F:RNA polymerase II cis-regulatory region sequence-specific DNA binding"/>
    <property type="evidence" value="ECO:0007669"/>
    <property type="project" value="TreeGrafter"/>
</dbReference>
<name>A0A7K6BRK5_PTIVI</name>
<proteinExistence type="predicted"/>
<feature type="domain" description="C2H2-type" evidence="8">
    <location>
        <begin position="25"/>
        <end position="52"/>
    </location>
</feature>
<sequence>CREGISRSSRNSELVEKPQAREKPYKCLECGKSFSRSSHLIHDQMIHTGERP</sequence>
<dbReference type="PROSITE" id="PS50157">
    <property type="entry name" value="ZINC_FINGER_C2H2_2"/>
    <property type="match status" value="1"/>
</dbReference>
<accession>A0A7K6BRK5</accession>
<feature type="non-terminal residue" evidence="9">
    <location>
        <position position="1"/>
    </location>
</feature>
<dbReference type="Gene3D" id="3.30.160.60">
    <property type="entry name" value="Classic Zinc Finger"/>
    <property type="match status" value="1"/>
</dbReference>
<evidence type="ECO:0000256" key="7">
    <source>
        <dbReference type="PROSITE-ProRule" id="PRU00042"/>
    </source>
</evidence>
<evidence type="ECO:0000313" key="10">
    <source>
        <dbReference type="Proteomes" id="UP000584880"/>
    </source>
</evidence>
<dbReference type="EMBL" id="VZRJ01002512">
    <property type="protein sequence ID" value="NWV04488.1"/>
    <property type="molecule type" value="Genomic_DNA"/>
</dbReference>
<evidence type="ECO:0000256" key="3">
    <source>
        <dbReference type="ARBA" id="ARBA00022737"/>
    </source>
</evidence>
<evidence type="ECO:0000256" key="4">
    <source>
        <dbReference type="ARBA" id="ARBA00022771"/>
    </source>
</evidence>
<reference evidence="9 10" key="1">
    <citation type="submission" date="2019-09" db="EMBL/GenBank/DDBJ databases">
        <title>Bird 10,000 Genomes (B10K) Project - Family phase.</title>
        <authorList>
            <person name="Zhang G."/>
        </authorList>
    </citation>
    <scope>NUCLEOTIDE SEQUENCE [LARGE SCALE GENOMIC DNA]</scope>
    <source>
        <strain evidence="9">B10K-DU-012-10</strain>
        <tissue evidence="9">Blood</tissue>
    </source>
</reference>
<keyword evidence="3" id="KW-0677">Repeat</keyword>
<evidence type="ECO:0000256" key="1">
    <source>
        <dbReference type="ARBA" id="ARBA00004123"/>
    </source>
</evidence>
<evidence type="ECO:0000256" key="5">
    <source>
        <dbReference type="ARBA" id="ARBA00022833"/>
    </source>
</evidence>
<protein>
    <submittedName>
        <fullName evidence="9">ZNF16 protein</fullName>
    </submittedName>
</protein>
<keyword evidence="6" id="KW-0539">Nucleus</keyword>
<dbReference type="GO" id="GO:0005634">
    <property type="term" value="C:nucleus"/>
    <property type="evidence" value="ECO:0007669"/>
    <property type="project" value="UniProtKB-SubCell"/>
</dbReference>
<dbReference type="InterPro" id="IPR013087">
    <property type="entry name" value="Znf_C2H2_type"/>
</dbReference>
<organism evidence="9 10">
    <name type="scientific">Ptilonorhynchus violaceus</name>
    <name type="common">Satin bowerbird</name>
    <name type="synonym">Pyrrhocorax violaceus</name>
    <dbReference type="NCBI Taxonomy" id="28724"/>
    <lineage>
        <taxon>Eukaryota</taxon>
        <taxon>Metazoa</taxon>
        <taxon>Chordata</taxon>
        <taxon>Craniata</taxon>
        <taxon>Vertebrata</taxon>
        <taxon>Euteleostomi</taxon>
        <taxon>Archelosauria</taxon>
        <taxon>Archosauria</taxon>
        <taxon>Dinosauria</taxon>
        <taxon>Saurischia</taxon>
        <taxon>Theropoda</taxon>
        <taxon>Coelurosauria</taxon>
        <taxon>Aves</taxon>
        <taxon>Neognathae</taxon>
        <taxon>Neoaves</taxon>
        <taxon>Telluraves</taxon>
        <taxon>Australaves</taxon>
        <taxon>Passeriformes</taxon>
        <taxon>Ptilonorhynchidae</taxon>
        <taxon>Ptilonorhynchus</taxon>
    </lineage>
</organism>
<dbReference type="SUPFAM" id="SSF57667">
    <property type="entry name" value="beta-beta-alpha zinc fingers"/>
    <property type="match status" value="1"/>
</dbReference>
<gene>
    <name evidence="9" type="primary">Znf16</name>
    <name evidence="9" type="ORF">PTIVIO_R02987</name>
</gene>
<evidence type="ECO:0000313" key="9">
    <source>
        <dbReference type="EMBL" id="NWV04488.1"/>
    </source>
</evidence>
<comment type="caution">
    <text evidence="9">The sequence shown here is derived from an EMBL/GenBank/DDBJ whole genome shotgun (WGS) entry which is preliminary data.</text>
</comment>
<evidence type="ECO:0000259" key="8">
    <source>
        <dbReference type="PROSITE" id="PS50157"/>
    </source>
</evidence>
<dbReference type="Proteomes" id="UP000584880">
    <property type="component" value="Unassembled WGS sequence"/>
</dbReference>
<keyword evidence="5" id="KW-0862">Zinc</keyword>
<evidence type="ECO:0000256" key="2">
    <source>
        <dbReference type="ARBA" id="ARBA00022723"/>
    </source>
</evidence>
<dbReference type="GO" id="GO:0000981">
    <property type="term" value="F:DNA-binding transcription factor activity, RNA polymerase II-specific"/>
    <property type="evidence" value="ECO:0007669"/>
    <property type="project" value="TreeGrafter"/>
</dbReference>
<dbReference type="AlphaFoldDB" id="A0A7K6BRK5"/>
<dbReference type="GO" id="GO:0008270">
    <property type="term" value="F:zinc ion binding"/>
    <property type="evidence" value="ECO:0007669"/>
    <property type="project" value="UniProtKB-KW"/>
</dbReference>
<dbReference type="InterPro" id="IPR036236">
    <property type="entry name" value="Znf_C2H2_sf"/>
</dbReference>
<keyword evidence="2" id="KW-0479">Metal-binding</keyword>
<dbReference type="PANTHER" id="PTHR23226">
    <property type="entry name" value="ZINC FINGER AND SCAN DOMAIN-CONTAINING"/>
    <property type="match status" value="1"/>
</dbReference>
<evidence type="ECO:0000256" key="6">
    <source>
        <dbReference type="ARBA" id="ARBA00023242"/>
    </source>
</evidence>
<dbReference type="FunFam" id="3.30.160.60:FF:002090">
    <property type="entry name" value="Zinc finger protein 473"/>
    <property type="match status" value="1"/>
</dbReference>
<keyword evidence="10" id="KW-1185">Reference proteome</keyword>
<feature type="non-terminal residue" evidence="9">
    <location>
        <position position="52"/>
    </location>
</feature>
<comment type="subcellular location">
    <subcellularLocation>
        <location evidence="1">Nucleus</location>
    </subcellularLocation>
</comment>